<protein>
    <submittedName>
        <fullName evidence="6">Plant self-incompatibility S1</fullName>
    </submittedName>
</protein>
<evidence type="ECO:0000256" key="2">
    <source>
        <dbReference type="ARBA" id="ARBA00005581"/>
    </source>
</evidence>
<accession>A0AAN8Z9G4</accession>
<gene>
    <name evidence="6" type="ORF">RJ641_003736</name>
</gene>
<proteinExistence type="inferred from homology"/>
<dbReference type="InterPro" id="IPR010264">
    <property type="entry name" value="Self-incomp_S1"/>
</dbReference>
<sequence length="143" mass="16550">MPTRKETKLAKGITTTDSMAPLKACMFIFLLRLSHVRPISKVSNELGSQFTLQCQSQVRQFDIQLLDEGEFYFWEFSLDAEGKFPWSCVVGWEKSSGTFDAFDPSQDPRRCGPALCDWLAKPDGMYLYVEIQQKYVKEYLWPN</sequence>
<dbReference type="EMBL" id="JBAMMX010000012">
    <property type="protein sequence ID" value="KAK6929642.1"/>
    <property type="molecule type" value="Genomic_DNA"/>
</dbReference>
<evidence type="ECO:0000256" key="3">
    <source>
        <dbReference type="ARBA" id="ARBA00022471"/>
    </source>
</evidence>
<comment type="similarity">
    <text evidence="2">Belongs to the plant self-incompatibility (S1) protein family.</text>
</comment>
<keyword evidence="3" id="KW-0713">Self-incompatibility</keyword>
<name>A0AAN8Z9G4_9MAGN</name>
<evidence type="ECO:0000256" key="5">
    <source>
        <dbReference type="ARBA" id="ARBA00022729"/>
    </source>
</evidence>
<dbReference type="Pfam" id="PF05938">
    <property type="entry name" value="Self-incomp_S1"/>
    <property type="match status" value="1"/>
</dbReference>
<evidence type="ECO:0000256" key="4">
    <source>
        <dbReference type="ARBA" id="ARBA00022525"/>
    </source>
</evidence>
<dbReference type="Proteomes" id="UP001370490">
    <property type="component" value="Unassembled WGS sequence"/>
</dbReference>
<dbReference type="GO" id="GO:0060320">
    <property type="term" value="P:rejection of self pollen"/>
    <property type="evidence" value="ECO:0007669"/>
    <property type="project" value="UniProtKB-KW"/>
</dbReference>
<comment type="caution">
    <text evidence="6">The sequence shown here is derived from an EMBL/GenBank/DDBJ whole genome shotgun (WGS) entry which is preliminary data.</text>
</comment>
<evidence type="ECO:0000313" key="6">
    <source>
        <dbReference type="EMBL" id="KAK6929642.1"/>
    </source>
</evidence>
<reference evidence="6 7" key="1">
    <citation type="submission" date="2023-12" db="EMBL/GenBank/DDBJ databases">
        <title>A high-quality genome assembly for Dillenia turbinata (Dilleniales).</title>
        <authorList>
            <person name="Chanderbali A."/>
        </authorList>
    </citation>
    <scope>NUCLEOTIDE SEQUENCE [LARGE SCALE GENOMIC DNA]</scope>
    <source>
        <strain evidence="6">LSX21</strain>
        <tissue evidence="6">Leaf</tissue>
    </source>
</reference>
<keyword evidence="5" id="KW-0732">Signal</keyword>
<keyword evidence="4" id="KW-0964">Secreted</keyword>
<dbReference type="GO" id="GO:0005576">
    <property type="term" value="C:extracellular region"/>
    <property type="evidence" value="ECO:0007669"/>
    <property type="project" value="UniProtKB-SubCell"/>
</dbReference>
<evidence type="ECO:0000313" key="7">
    <source>
        <dbReference type="Proteomes" id="UP001370490"/>
    </source>
</evidence>
<organism evidence="6 7">
    <name type="scientific">Dillenia turbinata</name>
    <dbReference type="NCBI Taxonomy" id="194707"/>
    <lineage>
        <taxon>Eukaryota</taxon>
        <taxon>Viridiplantae</taxon>
        <taxon>Streptophyta</taxon>
        <taxon>Embryophyta</taxon>
        <taxon>Tracheophyta</taxon>
        <taxon>Spermatophyta</taxon>
        <taxon>Magnoliopsida</taxon>
        <taxon>eudicotyledons</taxon>
        <taxon>Gunneridae</taxon>
        <taxon>Pentapetalae</taxon>
        <taxon>Dilleniales</taxon>
        <taxon>Dilleniaceae</taxon>
        <taxon>Dillenia</taxon>
    </lineage>
</organism>
<dbReference type="AlphaFoldDB" id="A0AAN8Z9G4"/>
<comment type="subcellular location">
    <subcellularLocation>
        <location evidence="1">Secreted</location>
    </subcellularLocation>
</comment>
<keyword evidence="7" id="KW-1185">Reference proteome</keyword>
<evidence type="ECO:0000256" key="1">
    <source>
        <dbReference type="ARBA" id="ARBA00004613"/>
    </source>
</evidence>